<evidence type="ECO:0000313" key="2">
    <source>
        <dbReference type="EMBL" id="KZV55121.1"/>
    </source>
</evidence>
<gene>
    <name evidence="2" type="ORF">F511_24120</name>
</gene>
<reference evidence="2 3" key="1">
    <citation type="journal article" date="2015" name="Proc. Natl. Acad. Sci. U.S.A.">
        <title>The resurrection genome of Boea hygrometrica: A blueprint for survival of dehydration.</title>
        <authorList>
            <person name="Xiao L."/>
            <person name="Yang G."/>
            <person name="Zhang L."/>
            <person name="Yang X."/>
            <person name="Zhao S."/>
            <person name="Ji Z."/>
            <person name="Zhou Q."/>
            <person name="Hu M."/>
            <person name="Wang Y."/>
            <person name="Chen M."/>
            <person name="Xu Y."/>
            <person name="Jin H."/>
            <person name="Xiao X."/>
            <person name="Hu G."/>
            <person name="Bao F."/>
            <person name="Hu Y."/>
            <person name="Wan P."/>
            <person name="Li L."/>
            <person name="Deng X."/>
            <person name="Kuang T."/>
            <person name="Xiang C."/>
            <person name="Zhu J.K."/>
            <person name="Oliver M.J."/>
            <person name="He Y."/>
        </authorList>
    </citation>
    <scope>NUCLEOTIDE SEQUENCE [LARGE SCALE GENOMIC DNA]</scope>
    <source>
        <strain evidence="3">cv. XS01</strain>
    </source>
</reference>
<dbReference type="EMBL" id="KQ989009">
    <property type="protein sequence ID" value="KZV55121.1"/>
    <property type="molecule type" value="Genomic_DNA"/>
</dbReference>
<organism evidence="2 3">
    <name type="scientific">Dorcoceras hygrometricum</name>
    <dbReference type="NCBI Taxonomy" id="472368"/>
    <lineage>
        <taxon>Eukaryota</taxon>
        <taxon>Viridiplantae</taxon>
        <taxon>Streptophyta</taxon>
        <taxon>Embryophyta</taxon>
        <taxon>Tracheophyta</taxon>
        <taxon>Spermatophyta</taxon>
        <taxon>Magnoliopsida</taxon>
        <taxon>eudicotyledons</taxon>
        <taxon>Gunneridae</taxon>
        <taxon>Pentapetalae</taxon>
        <taxon>asterids</taxon>
        <taxon>lamiids</taxon>
        <taxon>Lamiales</taxon>
        <taxon>Gesneriaceae</taxon>
        <taxon>Didymocarpoideae</taxon>
        <taxon>Trichosporeae</taxon>
        <taxon>Loxocarpinae</taxon>
        <taxon>Dorcoceras</taxon>
    </lineage>
</organism>
<evidence type="ECO:0000313" key="3">
    <source>
        <dbReference type="Proteomes" id="UP000250235"/>
    </source>
</evidence>
<dbReference type="Proteomes" id="UP000250235">
    <property type="component" value="Unassembled WGS sequence"/>
</dbReference>
<protein>
    <submittedName>
        <fullName evidence="2">Uncharacterized protein</fullName>
    </submittedName>
</protein>
<dbReference type="AlphaFoldDB" id="A0A2Z7DDK1"/>
<proteinExistence type="predicted"/>
<sequence length="272" mass="30094">MEPNDLKELLNSNKGSTEQHYVSGHGVCEYMGATHSSQHTTTEGRCLHAPHQLQENVRKIYPNKASQQEESNSTTLTSIGAVYRRQSKKIRLDFQVSHLRLRRQHKLVRTLPGPSNLFSGSEKDTAECSALCYLQPTVNKCTDLVVIYSIQITEVIPDIVFRAVQRGHRIEHFCGFFEEDAQSESFQSSSASETVEVICEEVKHAQTDRIFDDSPSAPRFAQAAAQLRDCDQPQSGDAKNGEGSSGSRNGKIAATIDTEIAAANADGFDKCF</sequence>
<evidence type="ECO:0000256" key="1">
    <source>
        <dbReference type="SAM" id="MobiDB-lite"/>
    </source>
</evidence>
<feature type="region of interest" description="Disordered" evidence="1">
    <location>
        <begin position="229"/>
        <end position="251"/>
    </location>
</feature>
<accession>A0A2Z7DDK1</accession>
<name>A0A2Z7DDK1_9LAMI</name>
<keyword evidence="3" id="KW-1185">Reference proteome</keyword>